<dbReference type="SUPFAM" id="SSF53474">
    <property type="entry name" value="alpha/beta-Hydrolases"/>
    <property type="match status" value="1"/>
</dbReference>
<protein>
    <submittedName>
        <fullName evidence="2">Pimeloyl-ACP methyl ester carboxylesterase</fullName>
    </submittedName>
</protein>
<feature type="domain" description="AB hydrolase-1" evidence="1">
    <location>
        <begin position="8"/>
        <end position="226"/>
    </location>
</feature>
<organism evidence="2 3">
    <name type="scientific">Roseospira visakhapatnamensis</name>
    <dbReference type="NCBI Taxonomy" id="390880"/>
    <lineage>
        <taxon>Bacteria</taxon>
        <taxon>Pseudomonadati</taxon>
        <taxon>Pseudomonadota</taxon>
        <taxon>Alphaproteobacteria</taxon>
        <taxon>Rhodospirillales</taxon>
        <taxon>Rhodospirillaceae</taxon>
        <taxon>Roseospira</taxon>
    </lineage>
</organism>
<dbReference type="Pfam" id="PF12697">
    <property type="entry name" value="Abhydrolase_6"/>
    <property type="match status" value="1"/>
</dbReference>
<accession>A0A7W6W9C2</accession>
<dbReference type="PRINTS" id="PR00111">
    <property type="entry name" value="ABHYDROLASE"/>
</dbReference>
<comment type="caution">
    <text evidence="2">The sequence shown here is derived from an EMBL/GenBank/DDBJ whole genome shotgun (WGS) entry which is preliminary data.</text>
</comment>
<proteinExistence type="predicted"/>
<dbReference type="InterPro" id="IPR050228">
    <property type="entry name" value="Carboxylesterase_BioH"/>
</dbReference>
<reference evidence="2 3" key="1">
    <citation type="submission" date="2020-08" db="EMBL/GenBank/DDBJ databases">
        <title>Genome sequencing of Purple Non-Sulfur Bacteria from various extreme environments.</title>
        <authorList>
            <person name="Mayer M."/>
        </authorList>
    </citation>
    <scope>NUCLEOTIDE SEQUENCE [LARGE SCALE GENOMIC DNA]</scope>
    <source>
        <strain evidence="2 3">JA131</strain>
    </source>
</reference>
<dbReference type="InterPro" id="IPR029058">
    <property type="entry name" value="AB_hydrolase_fold"/>
</dbReference>
<dbReference type="EMBL" id="JACIGK010000009">
    <property type="protein sequence ID" value="MBB4265955.1"/>
    <property type="molecule type" value="Genomic_DNA"/>
</dbReference>
<dbReference type="Gene3D" id="3.40.50.1820">
    <property type="entry name" value="alpha/beta hydrolase"/>
    <property type="match status" value="1"/>
</dbReference>
<sequence>MTETTPLVLLPGLLCDHALWAPQADALADVAAVQVADLTRDDSIGAMARRVLAEAPPGPLALAGLSMGGYVALEIALSAPERVARLALLDTNARADLPEQSERRRGLMEWARDGRFAEVTPALLPVLVHPDRLDDGDLVATVTGMAERVGPEAFVRQQTAILHRADRRGDLGAIACPTLVLCGADDALTPPKVHEEMRDALPAALPMAVVPDCGHLSTLEQPAAVAGHLRAWLNA</sequence>
<dbReference type="PANTHER" id="PTHR43194">
    <property type="entry name" value="HYDROLASE ALPHA/BETA FOLD FAMILY"/>
    <property type="match status" value="1"/>
</dbReference>
<dbReference type="PANTHER" id="PTHR43194:SF2">
    <property type="entry name" value="PEROXISOMAL MEMBRANE PROTEIN LPX1"/>
    <property type="match status" value="1"/>
</dbReference>
<dbReference type="Proteomes" id="UP000554286">
    <property type="component" value="Unassembled WGS sequence"/>
</dbReference>
<dbReference type="InterPro" id="IPR000073">
    <property type="entry name" value="AB_hydrolase_1"/>
</dbReference>
<dbReference type="RefSeq" id="WP_184043824.1">
    <property type="nucleotide sequence ID" value="NZ_JACIGK010000009.1"/>
</dbReference>
<evidence type="ECO:0000313" key="3">
    <source>
        <dbReference type="Proteomes" id="UP000554286"/>
    </source>
</evidence>
<evidence type="ECO:0000259" key="1">
    <source>
        <dbReference type="Pfam" id="PF12697"/>
    </source>
</evidence>
<evidence type="ECO:0000313" key="2">
    <source>
        <dbReference type="EMBL" id="MBB4265955.1"/>
    </source>
</evidence>
<name>A0A7W6W9C2_9PROT</name>
<keyword evidence="3" id="KW-1185">Reference proteome</keyword>
<dbReference type="AlphaFoldDB" id="A0A7W6W9C2"/>
<gene>
    <name evidence="2" type="ORF">GGD89_001580</name>
</gene>